<feature type="transmembrane region" description="Helical" evidence="1">
    <location>
        <begin position="123"/>
        <end position="142"/>
    </location>
</feature>
<reference evidence="3" key="2">
    <citation type="submission" date="2020-02" db="EMBL/GenBank/DDBJ databases">
        <authorList>
            <person name="Littmann E."/>
            <person name="Sorbara M."/>
        </authorList>
    </citation>
    <scope>NUCLEOTIDE SEQUENCE</scope>
    <source>
        <strain evidence="3">MSK.1.17</strain>
    </source>
</reference>
<reference evidence="3 4" key="1">
    <citation type="journal article" date="2020" name="Cell Host Microbe">
        <title>Functional and Genomic Variation between Human-Derived Isolates of Lachnospiraceae Reveals Inter- and Intra-Species Diversity.</title>
        <authorList>
            <person name="Sorbara M.T."/>
            <person name="Littmann E.R."/>
            <person name="Fontana E."/>
            <person name="Moody T.U."/>
            <person name="Kohout C.E."/>
            <person name="Gjonbalaj M."/>
            <person name="Eaton V."/>
            <person name="Seok R."/>
            <person name="Leiner I.M."/>
            <person name="Pamer E.G."/>
        </authorList>
    </citation>
    <scope>NUCLEOTIDE SEQUENCE [LARGE SCALE GENOMIC DNA]</scope>
    <source>
        <strain evidence="3 4">MSK.1.17</strain>
    </source>
</reference>
<keyword evidence="4" id="KW-1185">Reference proteome</keyword>
<dbReference type="RefSeq" id="WP_165642433.1">
    <property type="nucleotide sequence ID" value="NZ_JAAITT010000060.1"/>
</dbReference>
<keyword evidence="1" id="KW-0472">Membrane</keyword>
<evidence type="ECO:0000256" key="1">
    <source>
        <dbReference type="SAM" id="Phobius"/>
    </source>
</evidence>
<protein>
    <submittedName>
        <fullName evidence="2">Uncharacterized protein</fullName>
    </submittedName>
</protein>
<evidence type="ECO:0000313" key="3">
    <source>
        <dbReference type="EMBL" id="NSJ52165.1"/>
    </source>
</evidence>
<organism evidence="2 5">
    <name type="scientific">Enterocloster aldenensis</name>
    <dbReference type="NCBI Taxonomy" id="358742"/>
    <lineage>
        <taxon>Bacteria</taxon>
        <taxon>Bacillati</taxon>
        <taxon>Bacillota</taxon>
        <taxon>Clostridia</taxon>
        <taxon>Lachnospirales</taxon>
        <taxon>Lachnospiraceae</taxon>
        <taxon>Enterocloster</taxon>
    </lineage>
</organism>
<dbReference type="EMBL" id="JAAITT010000060">
    <property type="protein sequence ID" value="NSJ52165.1"/>
    <property type="molecule type" value="Genomic_DNA"/>
</dbReference>
<dbReference type="Proteomes" id="UP001299608">
    <property type="component" value="Unassembled WGS sequence"/>
</dbReference>
<dbReference type="EMBL" id="JAKNGE010000043">
    <property type="protein sequence ID" value="MCG4748792.1"/>
    <property type="molecule type" value="Genomic_DNA"/>
</dbReference>
<evidence type="ECO:0000313" key="2">
    <source>
        <dbReference type="EMBL" id="MCG4748792.1"/>
    </source>
</evidence>
<sequence>MQLAEFHYQILDYIEQHPYSSGPELKTVFPSKWMRIERALTLLSSQKFLLFTTAANDKIYEQHKDEEIPRMEALGFEFNWRFFLSETGHITLESHRKEMEEFRILKQEFQVVKDDSKTAKLSAYFSNGFALIAIIISIISLIRNCF</sequence>
<evidence type="ECO:0000313" key="4">
    <source>
        <dbReference type="Proteomes" id="UP000669239"/>
    </source>
</evidence>
<keyword evidence="1" id="KW-1133">Transmembrane helix</keyword>
<gene>
    <name evidence="3" type="ORF">G5B36_26285</name>
    <name evidence="2" type="ORF">L0N08_25585</name>
</gene>
<proteinExistence type="predicted"/>
<dbReference type="Proteomes" id="UP000669239">
    <property type="component" value="Unassembled WGS sequence"/>
</dbReference>
<evidence type="ECO:0000313" key="5">
    <source>
        <dbReference type="Proteomes" id="UP001299608"/>
    </source>
</evidence>
<reference evidence="2" key="3">
    <citation type="submission" date="2022-01" db="EMBL/GenBank/DDBJ databases">
        <title>Collection of gut derived symbiotic bacterial strains cultured from healthy donors.</title>
        <authorList>
            <person name="Lin H."/>
            <person name="Kohout C."/>
            <person name="Waligurski E."/>
            <person name="Pamer E.G."/>
        </authorList>
    </citation>
    <scope>NUCLEOTIDE SEQUENCE</scope>
    <source>
        <strain evidence="2">DFI.6.55</strain>
    </source>
</reference>
<keyword evidence="1" id="KW-0812">Transmembrane</keyword>
<comment type="caution">
    <text evidence="2">The sequence shown here is derived from an EMBL/GenBank/DDBJ whole genome shotgun (WGS) entry which is preliminary data.</text>
</comment>
<name>A0AAW5BXY0_9FIRM</name>
<accession>A0AAW5BXY0</accession>
<dbReference type="AlphaFoldDB" id="A0AAW5BXY0"/>